<sequence length="73" mass="8385">MENHLEPPWDELRGQQVQIYRRGLLVRTGYVEDVTHAGDGLWLEQWGIDLRTLYTHTDGFSVHTLPDGLVDAP</sequence>
<name>A0A3B0FEM0_PSEPS</name>
<reference evidence="2" key="2">
    <citation type="submission" date="2018-10" db="EMBL/GenBank/DDBJ databases">
        <authorList>
            <person name="Wang Y."/>
            <person name="Wang J."/>
            <person name="Yang X."/>
            <person name="Wang Z."/>
            <person name="Huang Y."/>
        </authorList>
    </citation>
    <scope>NUCLEOTIDE SEQUENCE [LARGE SCALE GENOMIC DNA]</scope>
    <source>
        <strain evidence="2">J015</strain>
    </source>
</reference>
<gene>
    <name evidence="1" type="ORF">D7Z96_19660</name>
</gene>
<organism evidence="1 2">
    <name type="scientific">Pseudarthrobacter phenanthrenivorans</name>
    <name type="common">Arthrobacter phenanthrenivorans</name>
    <dbReference type="NCBI Taxonomy" id="361575"/>
    <lineage>
        <taxon>Bacteria</taxon>
        <taxon>Bacillati</taxon>
        <taxon>Actinomycetota</taxon>
        <taxon>Actinomycetes</taxon>
        <taxon>Micrococcales</taxon>
        <taxon>Micrococcaceae</taxon>
        <taxon>Pseudarthrobacter</taxon>
    </lineage>
</organism>
<dbReference type="AlphaFoldDB" id="A0A3B0FEM0"/>
<dbReference type="EMBL" id="RBNH01000029">
    <property type="protein sequence ID" value="RKO19961.1"/>
    <property type="molecule type" value="Genomic_DNA"/>
</dbReference>
<reference evidence="1 2" key="1">
    <citation type="submission" date="2018-10" db="EMBL/GenBank/DDBJ databases">
        <title>Genome-guide identification and characterization of bacteria that degrade polycyclic aromatic hydrocarbons and resist hexavalent chromium simultaneously.</title>
        <authorList>
            <person name="Feng H."/>
        </authorList>
    </citation>
    <scope>NUCLEOTIDE SEQUENCE [LARGE SCALE GENOMIC DNA]</scope>
    <source>
        <strain evidence="1 2">J015</strain>
    </source>
</reference>
<proteinExistence type="predicted"/>
<dbReference type="Proteomes" id="UP000273159">
    <property type="component" value="Unassembled WGS sequence"/>
</dbReference>
<evidence type="ECO:0000313" key="1">
    <source>
        <dbReference type="EMBL" id="RKO19961.1"/>
    </source>
</evidence>
<protein>
    <submittedName>
        <fullName evidence="1">Uncharacterized protein</fullName>
    </submittedName>
</protein>
<evidence type="ECO:0000313" key="2">
    <source>
        <dbReference type="Proteomes" id="UP000273159"/>
    </source>
</evidence>
<comment type="caution">
    <text evidence="1">The sequence shown here is derived from an EMBL/GenBank/DDBJ whole genome shotgun (WGS) entry which is preliminary data.</text>
</comment>
<accession>A0A3B0FEM0</accession>